<dbReference type="AlphaFoldDB" id="A0A4D9DVZ6"/>
<name>A0A4D9DVZ6_9SAUR</name>
<keyword evidence="3" id="KW-1185">Reference proteome</keyword>
<feature type="compositionally biased region" description="Polar residues" evidence="1">
    <location>
        <begin position="81"/>
        <end position="92"/>
    </location>
</feature>
<reference evidence="2 3" key="2">
    <citation type="submission" date="2019-04" db="EMBL/GenBank/DDBJ databases">
        <title>The genome sequence of big-headed turtle.</title>
        <authorList>
            <person name="Gong S."/>
        </authorList>
    </citation>
    <scope>NUCLEOTIDE SEQUENCE [LARGE SCALE GENOMIC DNA]</scope>
    <source>
        <strain evidence="2">DO16091913</strain>
        <tissue evidence="2">Muscle</tissue>
    </source>
</reference>
<dbReference type="Proteomes" id="UP000297703">
    <property type="component" value="Unassembled WGS sequence"/>
</dbReference>
<protein>
    <submittedName>
        <fullName evidence="2">E3 ubiquitin-protein ligase RNF138</fullName>
    </submittedName>
</protein>
<evidence type="ECO:0000313" key="3">
    <source>
        <dbReference type="Proteomes" id="UP000297703"/>
    </source>
</evidence>
<comment type="caution">
    <text evidence="2">The sequence shown here is derived from an EMBL/GenBank/DDBJ whole genome shotgun (WGS) entry which is preliminary data.</text>
</comment>
<gene>
    <name evidence="2" type="ORF">DR999_PMT16203</name>
</gene>
<accession>A0A4D9DVZ6</accession>
<evidence type="ECO:0000256" key="1">
    <source>
        <dbReference type="SAM" id="MobiDB-lite"/>
    </source>
</evidence>
<feature type="region of interest" description="Disordered" evidence="1">
    <location>
        <begin position="75"/>
        <end position="102"/>
    </location>
</feature>
<dbReference type="EMBL" id="QXTE01000223">
    <property type="protein sequence ID" value="TFK01569.1"/>
    <property type="molecule type" value="Genomic_DNA"/>
</dbReference>
<organism evidence="2 3">
    <name type="scientific">Platysternon megacephalum</name>
    <name type="common">big-headed turtle</name>
    <dbReference type="NCBI Taxonomy" id="55544"/>
    <lineage>
        <taxon>Eukaryota</taxon>
        <taxon>Metazoa</taxon>
        <taxon>Chordata</taxon>
        <taxon>Craniata</taxon>
        <taxon>Vertebrata</taxon>
        <taxon>Euteleostomi</taxon>
        <taxon>Archelosauria</taxon>
        <taxon>Testudinata</taxon>
        <taxon>Testudines</taxon>
        <taxon>Cryptodira</taxon>
        <taxon>Durocryptodira</taxon>
        <taxon>Testudinoidea</taxon>
        <taxon>Platysternidae</taxon>
        <taxon>Platysternon</taxon>
    </lineage>
</organism>
<proteinExistence type="predicted"/>
<reference evidence="2 3" key="1">
    <citation type="submission" date="2019-04" db="EMBL/GenBank/DDBJ databases">
        <title>Draft genome of the big-headed turtle Platysternon megacephalum.</title>
        <authorList>
            <person name="Gong S."/>
        </authorList>
    </citation>
    <scope>NUCLEOTIDE SEQUENCE [LARGE SCALE GENOMIC DNA]</scope>
    <source>
        <strain evidence="2">DO16091913</strain>
        <tissue evidence="2">Muscle</tissue>
    </source>
</reference>
<evidence type="ECO:0000313" key="2">
    <source>
        <dbReference type="EMBL" id="TFK01569.1"/>
    </source>
</evidence>
<sequence>MSLFRATGFPKVAIDGLMDVTSPPENVLKRLGKNIIMSNFGMTSVAQQDPQKKSKQKSGSVSEIIIAGEGISSSPKAEKNLTLQQEKSQTVQPVAARKGTQPSLKRELSSLWVQEKFQAVKKAKILSLFS</sequence>